<evidence type="ECO:0000256" key="5">
    <source>
        <dbReference type="ARBA" id="ARBA00023284"/>
    </source>
</evidence>
<protein>
    <recommendedName>
        <fullName evidence="6">33 kDa chaperonin</fullName>
    </recommendedName>
    <alternativeName>
        <fullName evidence="6">Heat shock protein 33 homolog</fullName>
        <shortName evidence="6">HSP33</shortName>
    </alternativeName>
</protein>
<dbReference type="Proteomes" id="UP001164472">
    <property type="component" value="Chromosome"/>
</dbReference>
<dbReference type="KEGG" id="asem:NNL22_16340"/>
<dbReference type="GO" id="GO:0042026">
    <property type="term" value="P:protein refolding"/>
    <property type="evidence" value="ECO:0007669"/>
    <property type="project" value="TreeGrafter"/>
</dbReference>
<accession>A0A9E8KQD2</accession>
<dbReference type="Pfam" id="PF01430">
    <property type="entry name" value="HSP33"/>
    <property type="match status" value="1"/>
</dbReference>
<keyword evidence="1 6" id="KW-0963">Cytoplasm</keyword>
<dbReference type="GO" id="GO:0051082">
    <property type="term" value="F:unfolded protein binding"/>
    <property type="evidence" value="ECO:0007669"/>
    <property type="project" value="UniProtKB-UniRule"/>
</dbReference>
<dbReference type="Gene3D" id="3.90.1280.10">
    <property type="entry name" value="HSP33 redox switch-like"/>
    <property type="match status" value="1"/>
</dbReference>
<dbReference type="GO" id="GO:0044183">
    <property type="term" value="F:protein folding chaperone"/>
    <property type="evidence" value="ECO:0007669"/>
    <property type="project" value="TreeGrafter"/>
</dbReference>
<keyword evidence="4 6" id="KW-0143">Chaperone</keyword>
<dbReference type="Gene3D" id="1.10.287.480">
    <property type="entry name" value="helix hairpin bin"/>
    <property type="match status" value="1"/>
</dbReference>
<dbReference type="NCBIfam" id="NF001033">
    <property type="entry name" value="PRK00114.1"/>
    <property type="match status" value="1"/>
</dbReference>
<dbReference type="PANTHER" id="PTHR30111:SF1">
    <property type="entry name" value="33 KDA CHAPERONIN"/>
    <property type="match status" value="1"/>
</dbReference>
<dbReference type="InterPro" id="IPR016153">
    <property type="entry name" value="Heat_shock_Hsp33_N"/>
</dbReference>
<sequence length="285" mass="32418">MKHSDTFQRFLFDNHQIRGELVRLDKSFQEVKQRKQYPAPLERLLGEALAASVLMSGTLKFEGMLSIQARGNGAVKMLMAECTHDRKVRAIGQWEGDIPEEGLAAQLGAAQLAITIEPAKGKRYQGVVPLENDTLANCLMQYFEQSEQLSTNILLFCDERHTSGLFLQQLPAQNNEAKDTDAWNRITQLASTLTAEEIHTLEGENLLNRLYHEEDVTIYPEEPVRFECSCSKQRTSSALVSLGQDEIYDILAEQKAIEVNCQFCNEHYKYEKAEIDQLFGNEKFH</sequence>
<dbReference type="CDD" id="cd00498">
    <property type="entry name" value="Hsp33"/>
    <property type="match status" value="1"/>
</dbReference>
<dbReference type="InterPro" id="IPR000397">
    <property type="entry name" value="Heat_shock_Hsp33"/>
</dbReference>
<dbReference type="PIRSF" id="PIRSF005261">
    <property type="entry name" value="Heat_shock_Hsp33"/>
    <property type="match status" value="1"/>
</dbReference>
<gene>
    <name evidence="6 7" type="primary">hslO</name>
    <name evidence="7" type="ORF">NNL22_16340</name>
</gene>
<comment type="function">
    <text evidence="6">Redox regulated molecular chaperone. Protects both thermally unfolding and oxidatively damaged proteins from irreversible aggregation. Plays an important role in the bacterial defense system toward oxidative stress.</text>
</comment>
<evidence type="ECO:0000256" key="6">
    <source>
        <dbReference type="HAMAP-Rule" id="MF_00117"/>
    </source>
</evidence>
<dbReference type="HAMAP" id="MF_00117">
    <property type="entry name" value="HslO"/>
    <property type="match status" value="1"/>
</dbReference>
<dbReference type="Gene3D" id="3.55.30.10">
    <property type="entry name" value="Hsp33 domain"/>
    <property type="match status" value="1"/>
</dbReference>
<dbReference type="AlphaFoldDB" id="A0A9E8KQD2"/>
<comment type="similarity">
    <text evidence="6">Belongs to the HSP33 family.</text>
</comment>
<feature type="disulfide bond" description="Redox-active" evidence="6">
    <location>
        <begin position="261"/>
        <end position="264"/>
    </location>
</feature>
<dbReference type="GO" id="GO:0005737">
    <property type="term" value="C:cytoplasm"/>
    <property type="evidence" value="ECO:0007669"/>
    <property type="project" value="UniProtKB-SubCell"/>
</dbReference>
<evidence type="ECO:0000256" key="4">
    <source>
        <dbReference type="ARBA" id="ARBA00023186"/>
    </source>
</evidence>
<keyword evidence="3 6" id="KW-1015">Disulfide bond</keyword>
<dbReference type="InterPro" id="IPR023212">
    <property type="entry name" value="Hsp33_helix_hairpin_bin_dom_sf"/>
</dbReference>
<evidence type="ECO:0000256" key="1">
    <source>
        <dbReference type="ARBA" id="ARBA00022490"/>
    </source>
</evidence>
<evidence type="ECO:0000256" key="2">
    <source>
        <dbReference type="ARBA" id="ARBA00022833"/>
    </source>
</evidence>
<name>A0A9E8KQD2_9ALTE</name>
<organism evidence="7 8">
    <name type="scientific">Alkalimarinus sediminis</name>
    <dbReference type="NCBI Taxonomy" id="1632866"/>
    <lineage>
        <taxon>Bacteria</taxon>
        <taxon>Pseudomonadati</taxon>
        <taxon>Pseudomonadota</taxon>
        <taxon>Gammaproteobacteria</taxon>
        <taxon>Alteromonadales</taxon>
        <taxon>Alteromonadaceae</taxon>
        <taxon>Alkalimarinus</taxon>
    </lineage>
</organism>
<feature type="disulfide bond" description="Redox-active" evidence="6">
    <location>
        <begin position="228"/>
        <end position="230"/>
    </location>
</feature>
<dbReference type="RefSeq" id="WP_251812658.1">
    <property type="nucleotide sequence ID" value="NZ_CP101527.1"/>
</dbReference>
<dbReference type="SUPFAM" id="SSF118352">
    <property type="entry name" value="HSP33 redox switch-like"/>
    <property type="match status" value="1"/>
</dbReference>
<evidence type="ECO:0000313" key="7">
    <source>
        <dbReference type="EMBL" id="UZW74572.1"/>
    </source>
</evidence>
<keyword evidence="5 6" id="KW-0676">Redox-active center</keyword>
<comment type="subcellular location">
    <subcellularLocation>
        <location evidence="6">Cytoplasm</location>
    </subcellularLocation>
</comment>
<proteinExistence type="inferred from homology"/>
<dbReference type="SUPFAM" id="SSF64397">
    <property type="entry name" value="Hsp33 domain"/>
    <property type="match status" value="1"/>
</dbReference>
<reference evidence="7" key="1">
    <citation type="submission" date="2022-07" db="EMBL/GenBank/DDBJ databases">
        <title>Alkalimarinus sp. nov., isolated from gut of a Alitta virens.</title>
        <authorList>
            <person name="Yang A.I."/>
            <person name="Shin N.-R."/>
        </authorList>
    </citation>
    <scope>NUCLEOTIDE SEQUENCE</scope>
    <source>
        <strain evidence="7">FA028</strain>
    </source>
</reference>
<evidence type="ECO:0000256" key="3">
    <source>
        <dbReference type="ARBA" id="ARBA00023157"/>
    </source>
</evidence>
<comment type="PTM">
    <text evidence="6">Under oxidizing conditions two disulfide bonds are formed involving the reactive cysteines. Under reducing conditions zinc is bound to the reactive cysteines and the protein is inactive.</text>
</comment>
<dbReference type="PANTHER" id="PTHR30111">
    <property type="entry name" value="33 KDA CHAPERONIN"/>
    <property type="match status" value="1"/>
</dbReference>
<evidence type="ECO:0000313" key="8">
    <source>
        <dbReference type="Proteomes" id="UP001164472"/>
    </source>
</evidence>
<dbReference type="InterPro" id="IPR016154">
    <property type="entry name" value="Heat_shock_Hsp33_C"/>
</dbReference>
<dbReference type="EMBL" id="CP101527">
    <property type="protein sequence ID" value="UZW74572.1"/>
    <property type="molecule type" value="Genomic_DNA"/>
</dbReference>
<keyword evidence="8" id="KW-1185">Reference proteome</keyword>
<keyword evidence="2 6" id="KW-0862">Zinc</keyword>